<evidence type="ECO:0000313" key="1">
    <source>
        <dbReference type="EMBL" id="RJT33576.1"/>
    </source>
</evidence>
<evidence type="ECO:0000313" key="2">
    <source>
        <dbReference type="Proteomes" id="UP000275530"/>
    </source>
</evidence>
<keyword evidence="2" id="KW-1185">Reference proteome</keyword>
<gene>
    <name evidence="1" type="ORF">D3242_13465</name>
</gene>
<protein>
    <submittedName>
        <fullName evidence="1">DUF2267 domain-containing protein</fullName>
    </submittedName>
</protein>
<reference evidence="1 2" key="1">
    <citation type="submission" date="2018-09" db="EMBL/GenBank/DDBJ databases">
        <title>Mesorhizobium carmichaelinearum sp. nov. isolated from Carmichaelinea spp. root nodules in New Zealand.</title>
        <authorList>
            <person name="De Meyer S.E."/>
        </authorList>
    </citation>
    <scope>NUCLEOTIDE SEQUENCE [LARGE SCALE GENOMIC DNA]</scope>
    <source>
        <strain evidence="1 2">LMG 28313</strain>
    </source>
</reference>
<dbReference type="InterPro" id="IPR018727">
    <property type="entry name" value="DUF2267"/>
</dbReference>
<organism evidence="1 2">
    <name type="scientific">Mesorhizobium jarvisii</name>
    <dbReference type="NCBI Taxonomy" id="1777867"/>
    <lineage>
        <taxon>Bacteria</taxon>
        <taxon>Pseudomonadati</taxon>
        <taxon>Pseudomonadota</taxon>
        <taxon>Alphaproteobacteria</taxon>
        <taxon>Hyphomicrobiales</taxon>
        <taxon>Phyllobacteriaceae</taxon>
        <taxon>Mesorhizobium</taxon>
    </lineage>
</organism>
<dbReference type="EMBL" id="QZXA01000005">
    <property type="protein sequence ID" value="RJT33576.1"/>
    <property type="molecule type" value="Genomic_DNA"/>
</dbReference>
<dbReference type="Pfam" id="PF10025">
    <property type="entry name" value="DUF2267"/>
    <property type="match status" value="1"/>
</dbReference>
<dbReference type="Proteomes" id="UP000275530">
    <property type="component" value="Unassembled WGS sequence"/>
</dbReference>
<dbReference type="RefSeq" id="WP_081295956.1">
    <property type="nucleotide sequence ID" value="NZ_CP033507.1"/>
</dbReference>
<accession>A0A6M7TF42</accession>
<comment type="caution">
    <text evidence="1">The sequence shown here is derived from an EMBL/GenBank/DDBJ whole genome shotgun (WGS) entry which is preliminary data.</text>
</comment>
<proteinExistence type="predicted"/>
<dbReference type="Gene3D" id="1.10.490.110">
    <property type="entry name" value="Uncharacterized conserved protein DUF2267"/>
    <property type="match status" value="1"/>
</dbReference>
<dbReference type="AlphaFoldDB" id="A0A6M7TF42"/>
<name>A0A6M7TF42_9HYPH</name>
<sequence>MEEKEPRSRIAAMTHSVSHASITHAAEQAQQWVNELAKDLDWNEQSAFRLLKAVLHTLRDWLSPEEMADLSAQLPTLIRGIYFEGWNPAEPAWERKKRDFVICVRDSFGYEPEIDVDKAIGAVFLLLDRHISHGEIVQVRNSMKKSLRQLWPEG</sequence>
<dbReference type="InterPro" id="IPR038282">
    <property type="entry name" value="DUF2267_sf"/>
</dbReference>